<dbReference type="Proteomes" id="UP000176944">
    <property type="component" value="Chromosome"/>
</dbReference>
<gene>
    <name evidence="2" type="ORF">BJP36_41850</name>
</gene>
<organism evidence="2">
    <name type="scientific">Moorena producens (strain JHB)</name>
    <dbReference type="NCBI Taxonomy" id="1454205"/>
    <lineage>
        <taxon>Bacteria</taxon>
        <taxon>Bacillati</taxon>
        <taxon>Cyanobacteriota</taxon>
        <taxon>Cyanophyceae</taxon>
        <taxon>Coleofasciculales</taxon>
        <taxon>Coleofasciculaceae</taxon>
        <taxon>Moorena</taxon>
    </lineage>
</organism>
<protein>
    <submittedName>
        <fullName evidence="2">Uncharacterized protein</fullName>
    </submittedName>
</protein>
<dbReference type="AlphaFoldDB" id="A0A9Q9UVK8"/>
<evidence type="ECO:0000313" key="2">
    <source>
        <dbReference type="EMBL" id="WAN68911.1"/>
    </source>
</evidence>
<dbReference type="EMBL" id="CP017708">
    <property type="protein sequence ID" value="WAN68911.1"/>
    <property type="molecule type" value="Genomic_DNA"/>
</dbReference>
<evidence type="ECO:0000256" key="1">
    <source>
        <dbReference type="SAM" id="MobiDB-lite"/>
    </source>
</evidence>
<feature type="region of interest" description="Disordered" evidence="1">
    <location>
        <begin position="1"/>
        <end position="35"/>
    </location>
</feature>
<name>A0A9Q9UVK8_MOOP1</name>
<accession>A0A9Q9UVK8</accession>
<reference evidence="2" key="1">
    <citation type="journal article" date="2017" name="Proc. Natl. Acad. Sci. U.S.A.">
        <title>Comparative genomics uncovers the prolific and distinctive metabolic potential of the cyanobacterial genus Moorea.</title>
        <authorList>
            <person name="Leao T."/>
            <person name="Castelao G."/>
            <person name="Korobeynikov A."/>
            <person name="Monroe E.A."/>
            <person name="Podell S."/>
            <person name="Glukhov E."/>
            <person name="Allen E.E."/>
            <person name="Gerwick W.H."/>
            <person name="Gerwick L."/>
        </authorList>
    </citation>
    <scope>NUCLEOTIDE SEQUENCE</scope>
    <source>
        <strain evidence="2">JHB</strain>
    </source>
</reference>
<sequence>MSGVSGVSGVSGGWVPTPDSRFSIPDSRPKCNKPTPVSCSLLPKNMYLTSLKYTRVSSR</sequence>
<proteinExistence type="predicted"/>
<reference evidence="2" key="2">
    <citation type="submission" date="2022-10" db="EMBL/GenBank/DDBJ databases">
        <authorList>
            <person name="Ngo T.-E."/>
        </authorList>
    </citation>
    <scope>NUCLEOTIDE SEQUENCE</scope>
    <source>
        <strain evidence="2">JHB</strain>
    </source>
</reference>